<dbReference type="SUPFAM" id="SSF55729">
    <property type="entry name" value="Acyl-CoA N-acyltransferases (Nat)"/>
    <property type="match status" value="1"/>
</dbReference>
<dbReference type="InterPro" id="IPR000182">
    <property type="entry name" value="GNAT_dom"/>
</dbReference>
<evidence type="ECO:0000313" key="3">
    <source>
        <dbReference type="Proteomes" id="UP001296943"/>
    </source>
</evidence>
<dbReference type="PANTHER" id="PTHR13355">
    <property type="entry name" value="GLUCOSAMINE 6-PHOSPHATE N-ACETYLTRANSFERASE"/>
    <property type="match status" value="1"/>
</dbReference>
<protein>
    <submittedName>
        <fullName evidence="2">GNAT superfamily N-acetyltransferase</fullName>
    </submittedName>
</protein>
<dbReference type="Proteomes" id="UP001296943">
    <property type="component" value="Unassembled WGS sequence"/>
</dbReference>
<dbReference type="InterPro" id="IPR039143">
    <property type="entry name" value="GNPNAT1-like"/>
</dbReference>
<feature type="domain" description="N-acetyltransferase" evidence="1">
    <location>
        <begin position="1"/>
        <end position="145"/>
    </location>
</feature>
<keyword evidence="3" id="KW-1185">Reference proteome</keyword>
<sequence>MEIQELKQSELRDYVMLLKELDKEDVISFRDAELMFERLAEYPFYKVFTVPHEDMMVGTFTLLIVDNFAHGGLKFAVLENVVVHPSFQRLGIGKKMMEEALRIAGQNDCYKLMLSSNGKRTEAHAFYESLGFEQHGVSYVTELIK</sequence>
<reference evidence="2 3" key="1">
    <citation type="submission" date="2021-01" db="EMBL/GenBank/DDBJ databases">
        <title>Genomic Encyclopedia of Type Strains, Phase IV (KMG-IV): sequencing the most valuable type-strain genomes for metagenomic binning, comparative biology and taxonomic classification.</title>
        <authorList>
            <person name="Goeker M."/>
        </authorList>
    </citation>
    <scope>NUCLEOTIDE SEQUENCE [LARGE SCALE GENOMIC DNA]</scope>
    <source>
        <strain evidence="2 3">DSM 23711</strain>
    </source>
</reference>
<evidence type="ECO:0000313" key="2">
    <source>
        <dbReference type="EMBL" id="MBM7573311.1"/>
    </source>
</evidence>
<dbReference type="RefSeq" id="WP_204501963.1">
    <property type="nucleotide sequence ID" value="NZ_JAFBDR010000030.1"/>
</dbReference>
<dbReference type="PROSITE" id="PS51186">
    <property type="entry name" value="GNAT"/>
    <property type="match status" value="1"/>
</dbReference>
<dbReference type="Pfam" id="PF00583">
    <property type="entry name" value="Acetyltransf_1"/>
    <property type="match status" value="1"/>
</dbReference>
<proteinExistence type="predicted"/>
<dbReference type="Gene3D" id="3.40.630.30">
    <property type="match status" value="1"/>
</dbReference>
<dbReference type="PANTHER" id="PTHR13355:SF15">
    <property type="entry name" value="GCN5-RELATED N-ACETYLTRANSFERASE 3, CHLOROPLASTIC"/>
    <property type="match status" value="1"/>
</dbReference>
<evidence type="ECO:0000259" key="1">
    <source>
        <dbReference type="PROSITE" id="PS51186"/>
    </source>
</evidence>
<dbReference type="CDD" id="cd04301">
    <property type="entry name" value="NAT_SF"/>
    <property type="match status" value="1"/>
</dbReference>
<dbReference type="InterPro" id="IPR016181">
    <property type="entry name" value="Acyl_CoA_acyltransferase"/>
</dbReference>
<gene>
    <name evidence="2" type="ORF">JOC48_003873</name>
</gene>
<organism evidence="2 3">
    <name type="scientific">Aquibacillus albus</name>
    <dbReference type="NCBI Taxonomy" id="1168171"/>
    <lineage>
        <taxon>Bacteria</taxon>
        <taxon>Bacillati</taxon>
        <taxon>Bacillota</taxon>
        <taxon>Bacilli</taxon>
        <taxon>Bacillales</taxon>
        <taxon>Bacillaceae</taxon>
        <taxon>Aquibacillus</taxon>
    </lineage>
</organism>
<dbReference type="EMBL" id="JAFBDR010000030">
    <property type="protein sequence ID" value="MBM7573311.1"/>
    <property type="molecule type" value="Genomic_DNA"/>
</dbReference>
<accession>A0ABS2N595</accession>
<comment type="caution">
    <text evidence="2">The sequence shown here is derived from an EMBL/GenBank/DDBJ whole genome shotgun (WGS) entry which is preliminary data.</text>
</comment>
<name>A0ABS2N595_9BACI</name>